<evidence type="ECO:0000256" key="1">
    <source>
        <dbReference type="SAM" id="Phobius"/>
    </source>
</evidence>
<gene>
    <name evidence="2" type="ORF">MELA_01840</name>
</gene>
<keyword evidence="1" id="KW-0472">Membrane</keyword>
<evidence type="ECO:0000313" key="3">
    <source>
        <dbReference type="Proteomes" id="UP000334340"/>
    </source>
</evidence>
<accession>A0A564ZJF8</accession>
<feature type="transmembrane region" description="Helical" evidence="1">
    <location>
        <begin position="12"/>
        <end position="29"/>
    </location>
</feature>
<organism evidence="2 3">
    <name type="scientific">Candidatus Methylomirabilis lanthanidiphila</name>
    <dbReference type="NCBI Taxonomy" id="2211376"/>
    <lineage>
        <taxon>Bacteria</taxon>
        <taxon>Candidatus Methylomirabilota</taxon>
        <taxon>Candidatus Methylomirabilia</taxon>
        <taxon>Candidatus Methylomirabilales</taxon>
        <taxon>Candidatus Methylomirabilaceae</taxon>
        <taxon>Candidatus Methylomirabilis</taxon>
    </lineage>
</organism>
<dbReference type="Proteomes" id="UP000334340">
    <property type="component" value="Unassembled WGS sequence"/>
</dbReference>
<dbReference type="AlphaFoldDB" id="A0A564ZJF8"/>
<sequence>MGRGSGSTAPTVALITAICLLWIYPYCFFHQASTGTSHYVALPDFEHGSSSPSPALCDAHLLHAAVTGQETGAGTKAGLSLQSVPPPATLCEQFWGSRHHELSGTLLPGSRSASLASSNKLHSLYAVYQI</sequence>
<keyword evidence="3" id="KW-1185">Reference proteome</keyword>
<name>A0A564ZJF8_9BACT</name>
<keyword evidence="1" id="KW-1133">Transmembrane helix</keyword>
<dbReference type="EMBL" id="CABIKM010000026">
    <property type="protein sequence ID" value="VUZ85455.1"/>
    <property type="molecule type" value="Genomic_DNA"/>
</dbReference>
<evidence type="ECO:0000313" key="2">
    <source>
        <dbReference type="EMBL" id="VUZ85455.1"/>
    </source>
</evidence>
<proteinExistence type="predicted"/>
<keyword evidence="1" id="KW-0812">Transmembrane</keyword>
<reference evidence="2 3" key="1">
    <citation type="submission" date="2019-07" db="EMBL/GenBank/DDBJ databases">
        <authorList>
            <person name="Cremers G."/>
        </authorList>
    </citation>
    <scope>NUCLEOTIDE SEQUENCE [LARGE SCALE GENOMIC DNA]</scope>
</reference>
<protein>
    <submittedName>
        <fullName evidence="2">Uncharacterized protein</fullName>
    </submittedName>
</protein>